<protein>
    <submittedName>
        <fullName evidence="1">DUF362 domain-containing protein</fullName>
    </submittedName>
</protein>
<proteinExistence type="predicted"/>
<keyword evidence="2" id="KW-1185">Reference proteome</keyword>
<reference evidence="1 2" key="1">
    <citation type="submission" date="2022-06" db="EMBL/GenBank/DDBJ databases">
        <title>Halogeometricum sp. a new haloarchaeum isolate from saline soil.</title>
        <authorList>
            <person name="Strakova D."/>
            <person name="Galisteo C."/>
            <person name="Sanchez-Porro C."/>
            <person name="Ventosa A."/>
        </authorList>
    </citation>
    <scope>NUCLEOTIDE SEQUENCE [LARGE SCALE GENOMIC DNA]</scope>
    <source>
        <strain evidence="1 2">S1BR25-6</strain>
    </source>
</reference>
<evidence type="ECO:0000313" key="1">
    <source>
        <dbReference type="EMBL" id="MDS0300521.1"/>
    </source>
</evidence>
<evidence type="ECO:0000313" key="2">
    <source>
        <dbReference type="Proteomes" id="UP001257060"/>
    </source>
</evidence>
<accession>A0ABU2GI66</accession>
<dbReference type="Gene3D" id="3.40.50.11440">
    <property type="match status" value="1"/>
</dbReference>
<dbReference type="Proteomes" id="UP001257060">
    <property type="component" value="Unassembled WGS sequence"/>
</dbReference>
<dbReference type="RefSeq" id="WP_310925801.1">
    <property type="nucleotide sequence ID" value="NZ_JAMQOP010000004.1"/>
</dbReference>
<gene>
    <name evidence="1" type="ORF">NDI76_17365</name>
</gene>
<name>A0ABU2GI66_9EURY</name>
<dbReference type="EMBL" id="JAMQOP010000004">
    <property type="protein sequence ID" value="MDS0300521.1"/>
    <property type="molecule type" value="Genomic_DNA"/>
</dbReference>
<comment type="caution">
    <text evidence="1">The sequence shown here is derived from an EMBL/GenBank/DDBJ whole genome shotgun (WGS) entry which is preliminary data.</text>
</comment>
<sequence length="432" mass="45515">MNVPARSDVDHLIDPQPLPPFARVRYEPSVETVADPADAARAELDGLPLDGLGEGATVAVAVGSRGIHAIDDVAASVVATLRERGFDPVIVPAMGSHGGATAEGQREVLESLGVTEDRTGAPIDARMDAEELDAVTVGDTKMPVYFSVAALAADAVLVLNRVKAHTNFSGPIESGLTKMSVVGLGKQRGAKSFHSTAIAEGYVETLRAALSVIESETPLVGGIALVENFEERIARVESIPTGSFLDREPDLLALADEEMPTLPVEEVDLLVVDELGKEISGAGMDTNVIGRYRVLNRDEPETPDVKLVYARGLTEATKGNGNGIGLADLTRRAALDRLDLRKTYANALTSGSLAKAKLPVVAPDDEFALRTALAALGGYDPETVRILWIRNTQDLGEMWVSDAVVSDLPDAATVLGDGSLAFEDGTAVFSES</sequence>
<organism evidence="1 2">
    <name type="scientific">Halogeometricum salsisoli</name>
    <dbReference type="NCBI Taxonomy" id="2950536"/>
    <lineage>
        <taxon>Archaea</taxon>
        <taxon>Methanobacteriati</taxon>
        <taxon>Methanobacteriota</taxon>
        <taxon>Stenosarchaea group</taxon>
        <taxon>Halobacteria</taxon>
        <taxon>Halobacteriales</taxon>
        <taxon>Haloferacaceae</taxon>
        <taxon>Halogeometricum</taxon>
    </lineage>
</organism>